<dbReference type="InterPro" id="IPR011060">
    <property type="entry name" value="RibuloseP-bd_barrel"/>
</dbReference>
<feature type="region of interest" description="Disordered" evidence="2">
    <location>
        <begin position="228"/>
        <end position="247"/>
    </location>
</feature>
<evidence type="ECO:0000313" key="4">
    <source>
        <dbReference type="EMBL" id="CAE7840097.1"/>
    </source>
</evidence>
<proteinExistence type="inferred from homology"/>
<evidence type="ECO:0000313" key="5">
    <source>
        <dbReference type="Proteomes" id="UP000601435"/>
    </source>
</evidence>
<gene>
    <name evidence="4" type="ORF">SNEC2469_LOCUS25427</name>
</gene>
<dbReference type="EMBL" id="CAJNJA010050141">
    <property type="protein sequence ID" value="CAE7840097.1"/>
    <property type="molecule type" value="Genomic_DNA"/>
</dbReference>
<dbReference type="Proteomes" id="UP000601435">
    <property type="component" value="Unassembled WGS sequence"/>
</dbReference>
<name>A0A812ZVY9_9DINO</name>
<dbReference type="InterPro" id="IPR005137">
    <property type="entry name" value="BtpA"/>
</dbReference>
<dbReference type="OrthoDB" id="10045006at2759"/>
<dbReference type="InterPro" id="IPR027417">
    <property type="entry name" value="P-loop_NTPase"/>
</dbReference>
<reference evidence="4" key="1">
    <citation type="submission" date="2021-02" db="EMBL/GenBank/DDBJ databases">
        <authorList>
            <person name="Dougan E. K."/>
            <person name="Rhodes N."/>
            <person name="Thang M."/>
            <person name="Chan C."/>
        </authorList>
    </citation>
    <scope>NUCLEOTIDE SEQUENCE</scope>
</reference>
<protein>
    <submittedName>
        <fullName evidence="4">Uncharacterized protein</fullName>
    </submittedName>
</protein>
<dbReference type="SUPFAM" id="SSF51366">
    <property type="entry name" value="Ribulose-phoshate binding barrel"/>
    <property type="match status" value="1"/>
</dbReference>
<evidence type="ECO:0000256" key="3">
    <source>
        <dbReference type="SAM" id="Phobius"/>
    </source>
</evidence>
<dbReference type="InterPro" id="IPR045584">
    <property type="entry name" value="Pilin-like"/>
</dbReference>
<dbReference type="PANTHER" id="PTHR21381">
    <property type="entry name" value="ZGC:162297"/>
    <property type="match status" value="1"/>
</dbReference>
<dbReference type="Gene3D" id="3.40.50.300">
    <property type="entry name" value="P-loop containing nucleotide triphosphate hydrolases"/>
    <property type="match status" value="1"/>
</dbReference>
<dbReference type="AlphaFoldDB" id="A0A812ZVY9"/>
<sequence>MIHVPALPGTPASDLSPGAIVSEIEDQARLYEQLGFDAVMIENMHDTPYLRRNVGPEITAMMAVCARAATETVDIPVGVQILAGANRAALAAAHAGGASFVRAEGFAFASVADEGLLDEADAGPLLRHRAAIGAEDILIFADIKKKHSSHAITADLDLAETAKACAFMRADGLIITGSATGEETSTEDLQQVAHVTDLPILVGSGAHEGNIKRMLELATGVIVGAAQGRGTMTEPPTPPPPDDLPDRDITLNLPEPFGAPDNGDIITIVTGLPRSGTSLMMQMLEAGGIPPCTDNKRTADVNNARGYYEHAKVMALRKDATWVPEAAGGALKVVAPLLEHLPEGPRYRVIFMERDLASVMQSQATMLERLGRAGGAATGAEALRVSMRRHLLRADRTVREREDMRALHIPYEALLENPTPHLERLARFLGDAFDAAAASRVIVLTMPATRNARLNPPTRRRHLGVTLVELIITLGVLLVLLGILAPTLRGARDEAVELTGLSDIKQNAALVHTYASENDLYFPIGTDEDAHPTTVTGSWWRVVVKTGVLSYEEYQQWGDRIAKLSMTAATDPRHLIRGQTVDPFLALKHIKIRTSQVRSPSAWGMLNYPDYVDPSGYAFRWCCNDLLPSPVAFGDGSAGMYIWHELLPDGELYIENNIGYPVNTAWGGIHGRSR</sequence>
<dbReference type="Pfam" id="PF03437">
    <property type="entry name" value="BtpA"/>
    <property type="match status" value="1"/>
</dbReference>
<organism evidence="4 5">
    <name type="scientific">Symbiodinium necroappetens</name>
    <dbReference type="NCBI Taxonomy" id="1628268"/>
    <lineage>
        <taxon>Eukaryota</taxon>
        <taxon>Sar</taxon>
        <taxon>Alveolata</taxon>
        <taxon>Dinophyceae</taxon>
        <taxon>Suessiales</taxon>
        <taxon>Symbiodiniaceae</taxon>
        <taxon>Symbiodinium</taxon>
    </lineage>
</organism>
<evidence type="ECO:0000256" key="1">
    <source>
        <dbReference type="ARBA" id="ARBA00006007"/>
    </source>
</evidence>
<keyword evidence="3" id="KW-0472">Membrane</keyword>
<comment type="caution">
    <text evidence="4">The sequence shown here is derived from an EMBL/GenBank/DDBJ whole genome shotgun (WGS) entry which is preliminary data.</text>
</comment>
<dbReference type="NCBIfam" id="TIGR00259">
    <property type="entry name" value="thylakoid_BtpA"/>
    <property type="match status" value="1"/>
</dbReference>
<keyword evidence="3" id="KW-0812">Transmembrane</keyword>
<dbReference type="SUPFAM" id="SSF54523">
    <property type="entry name" value="Pili subunits"/>
    <property type="match status" value="1"/>
</dbReference>
<evidence type="ECO:0000256" key="2">
    <source>
        <dbReference type="SAM" id="MobiDB-lite"/>
    </source>
</evidence>
<dbReference type="SUPFAM" id="SSF52540">
    <property type="entry name" value="P-loop containing nucleoside triphosphate hydrolases"/>
    <property type="match status" value="1"/>
</dbReference>
<dbReference type="Gene3D" id="3.20.20.70">
    <property type="entry name" value="Aldolase class I"/>
    <property type="match status" value="1"/>
</dbReference>
<feature type="transmembrane region" description="Helical" evidence="3">
    <location>
        <begin position="463"/>
        <end position="484"/>
    </location>
</feature>
<dbReference type="PANTHER" id="PTHR21381:SF3">
    <property type="entry name" value="SGC REGION PROTEIN SGCQ-RELATED"/>
    <property type="match status" value="1"/>
</dbReference>
<accession>A0A812ZVY9</accession>
<keyword evidence="5" id="KW-1185">Reference proteome</keyword>
<comment type="similarity">
    <text evidence="1">Belongs to the BtpA family.</text>
</comment>
<dbReference type="InterPro" id="IPR013785">
    <property type="entry name" value="Aldolase_TIM"/>
</dbReference>
<keyword evidence="3" id="KW-1133">Transmembrane helix</keyword>